<evidence type="ECO:0000313" key="3">
    <source>
        <dbReference type="Proteomes" id="UP000319004"/>
    </source>
</evidence>
<evidence type="ECO:0008006" key="4">
    <source>
        <dbReference type="Google" id="ProtNLM"/>
    </source>
</evidence>
<dbReference type="AlphaFoldDB" id="A0A518I3X5"/>
<keyword evidence="3" id="KW-1185">Reference proteome</keyword>
<accession>A0A518I3X5</accession>
<evidence type="ECO:0000313" key="2">
    <source>
        <dbReference type="EMBL" id="QDV47809.1"/>
    </source>
</evidence>
<evidence type="ECO:0000256" key="1">
    <source>
        <dbReference type="SAM" id="Phobius"/>
    </source>
</evidence>
<dbReference type="RefSeq" id="WP_145391872.1">
    <property type="nucleotide sequence ID" value="NZ_CP037423.1"/>
</dbReference>
<keyword evidence="1" id="KW-0472">Membrane</keyword>
<dbReference type="Proteomes" id="UP000319004">
    <property type="component" value="Chromosome"/>
</dbReference>
<gene>
    <name evidence="2" type="ORF">Enr13x_77210</name>
</gene>
<sequence length="314" mass="34223">MATDLANSTSDQLEISCQSCGAKLVLESHLRSTLCPYCASPSIVSRPPSANRPSPTFLVGFVVDHEHATKAVKNWVAGSHMFARSDFKAAVPELTRGVYLPAYLYGAVANTRYSASIGENYTETETYTTTDSKGKRVTRTRTVTKTEWRPLAGNHCCYVVDVIVSASKGVTNAALEAVEPFDLRALRRYADSFISGWLAEEPSRTQDDCFQMAHDETVAKVGAMLKNFMPGDSHSNLQYQTDLSHEVIDLVLLPIWTYAVRYAEDRPPVQILVNGQTGRVAGKVPVSAAKVTFAVVGVLLLIGILVLLFMAAQG</sequence>
<dbReference type="KEGG" id="snep:Enr13x_77210"/>
<feature type="transmembrane region" description="Helical" evidence="1">
    <location>
        <begin position="291"/>
        <end position="312"/>
    </location>
</feature>
<keyword evidence="1" id="KW-1133">Transmembrane helix</keyword>
<dbReference type="PANTHER" id="PTHR37826">
    <property type="entry name" value="FLOTILLIN BAND_7_5 DOMAIN PROTEIN"/>
    <property type="match status" value="1"/>
</dbReference>
<name>A0A518I3X5_9BACT</name>
<dbReference type="OrthoDB" id="3182597at2"/>
<organism evidence="2 3">
    <name type="scientific">Stieleria neptunia</name>
    <dbReference type="NCBI Taxonomy" id="2527979"/>
    <lineage>
        <taxon>Bacteria</taxon>
        <taxon>Pseudomonadati</taxon>
        <taxon>Planctomycetota</taxon>
        <taxon>Planctomycetia</taxon>
        <taxon>Pirellulales</taxon>
        <taxon>Pirellulaceae</taxon>
        <taxon>Stieleria</taxon>
    </lineage>
</organism>
<protein>
    <recommendedName>
        <fullName evidence="4">Primosomal protein N' (Replication factor Y)-superfamily II helicase</fullName>
    </recommendedName>
</protein>
<dbReference type="EMBL" id="CP037423">
    <property type="protein sequence ID" value="QDV47809.1"/>
    <property type="molecule type" value="Genomic_DNA"/>
</dbReference>
<proteinExistence type="predicted"/>
<reference evidence="2 3" key="1">
    <citation type="submission" date="2019-03" db="EMBL/GenBank/DDBJ databases">
        <title>Deep-cultivation of Planctomycetes and their phenomic and genomic characterization uncovers novel biology.</title>
        <authorList>
            <person name="Wiegand S."/>
            <person name="Jogler M."/>
            <person name="Boedeker C."/>
            <person name="Pinto D."/>
            <person name="Vollmers J."/>
            <person name="Rivas-Marin E."/>
            <person name="Kohn T."/>
            <person name="Peeters S.H."/>
            <person name="Heuer A."/>
            <person name="Rast P."/>
            <person name="Oberbeckmann S."/>
            <person name="Bunk B."/>
            <person name="Jeske O."/>
            <person name="Meyerdierks A."/>
            <person name="Storesund J.E."/>
            <person name="Kallscheuer N."/>
            <person name="Luecker S."/>
            <person name="Lage O.M."/>
            <person name="Pohl T."/>
            <person name="Merkel B.J."/>
            <person name="Hornburger P."/>
            <person name="Mueller R.-W."/>
            <person name="Bruemmer F."/>
            <person name="Labrenz M."/>
            <person name="Spormann A.M."/>
            <person name="Op den Camp H."/>
            <person name="Overmann J."/>
            <person name="Amann R."/>
            <person name="Jetten M.S.M."/>
            <person name="Mascher T."/>
            <person name="Medema M.H."/>
            <person name="Devos D.P."/>
            <person name="Kaster A.-K."/>
            <person name="Ovreas L."/>
            <person name="Rohde M."/>
            <person name="Galperin M.Y."/>
            <person name="Jogler C."/>
        </authorList>
    </citation>
    <scope>NUCLEOTIDE SEQUENCE [LARGE SCALE GENOMIC DNA]</scope>
    <source>
        <strain evidence="2 3">Enr13</strain>
    </source>
</reference>
<dbReference type="PANTHER" id="PTHR37826:SF3">
    <property type="entry name" value="J DOMAIN-CONTAINING PROTEIN"/>
    <property type="match status" value="1"/>
</dbReference>
<keyword evidence="1" id="KW-0812">Transmembrane</keyword>